<organism evidence="1 2">
    <name type="scientific">Leptospira santarosai</name>
    <dbReference type="NCBI Taxonomy" id="28183"/>
    <lineage>
        <taxon>Bacteria</taxon>
        <taxon>Pseudomonadati</taxon>
        <taxon>Spirochaetota</taxon>
        <taxon>Spirochaetia</taxon>
        <taxon>Leptospirales</taxon>
        <taxon>Leptospiraceae</taxon>
        <taxon>Leptospira</taxon>
    </lineage>
</organism>
<dbReference type="Proteomes" id="UP000189337">
    <property type="component" value="Unassembled WGS sequence"/>
</dbReference>
<reference evidence="1 2" key="1">
    <citation type="submission" date="2017-01" db="EMBL/GenBank/DDBJ databases">
        <title>Comparative genomic analysis of Brazilian Leptospira santarosai.</title>
        <authorList>
            <person name="Moreno L.Z."/>
            <person name="Miraglia F."/>
            <person name="Kremer F.S."/>
            <person name="Eslabao M.R."/>
            <person name="Lilenbaum W."/>
            <person name="Dellagostin O.A."/>
            <person name="Moreno A.M."/>
        </authorList>
    </citation>
    <scope>NUCLEOTIDE SEQUENCE [LARGE SCALE GENOMIC DNA]</scope>
    <source>
        <strain evidence="1 2">M52/8-19</strain>
    </source>
</reference>
<evidence type="ECO:0000313" key="1">
    <source>
        <dbReference type="EMBL" id="ONF89942.1"/>
    </source>
</evidence>
<name>A0AB73M8X1_9LEPT</name>
<evidence type="ECO:0008006" key="3">
    <source>
        <dbReference type="Google" id="ProtNLM"/>
    </source>
</evidence>
<accession>A0AB73M8X1</accession>
<protein>
    <recommendedName>
        <fullName evidence="3">SLEI domain protein, PF07620 family</fullName>
    </recommendedName>
</protein>
<gene>
    <name evidence="1" type="ORF">BWD14_20005</name>
</gene>
<dbReference type="AlphaFoldDB" id="A0AB73M8X1"/>
<evidence type="ECO:0000313" key="2">
    <source>
        <dbReference type="Proteomes" id="UP000189337"/>
    </source>
</evidence>
<comment type="caution">
    <text evidence="1">The sequence shown here is derived from an EMBL/GenBank/DDBJ whole genome shotgun (WGS) entry which is preliminary data.</text>
</comment>
<proteinExistence type="predicted"/>
<sequence>MGGVRKISRQNRRTSDNLSSNTELAIRFLLFFRNFDRSCYETEQKSPPNIYLPTQNDQP</sequence>
<dbReference type="EMBL" id="MTSU01000045">
    <property type="protein sequence ID" value="ONF89942.1"/>
    <property type="molecule type" value="Genomic_DNA"/>
</dbReference>